<dbReference type="Proteomes" id="UP000224854">
    <property type="component" value="Unassembled WGS sequence"/>
</dbReference>
<keyword evidence="3" id="KW-1185">Reference proteome</keyword>
<feature type="compositionally biased region" description="Basic and acidic residues" evidence="1">
    <location>
        <begin position="1"/>
        <end position="18"/>
    </location>
</feature>
<protein>
    <submittedName>
        <fullName evidence="2">Uncharacterized protein</fullName>
    </submittedName>
</protein>
<dbReference type="AlphaFoldDB" id="A0A2C5ZBF5"/>
<evidence type="ECO:0000313" key="3">
    <source>
        <dbReference type="Proteomes" id="UP000224854"/>
    </source>
</evidence>
<organism evidence="2 3">
    <name type="scientific">Ophiocordyceps australis</name>
    <dbReference type="NCBI Taxonomy" id="1399860"/>
    <lineage>
        <taxon>Eukaryota</taxon>
        <taxon>Fungi</taxon>
        <taxon>Dikarya</taxon>
        <taxon>Ascomycota</taxon>
        <taxon>Pezizomycotina</taxon>
        <taxon>Sordariomycetes</taxon>
        <taxon>Hypocreomycetidae</taxon>
        <taxon>Hypocreales</taxon>
        <taxon>Ophiocordycipitaceae</taxon>
        <taxon>Ophiocordyceps</taxon>
    </lineage>
</organism>
<accession>A0A2C5ZBF5</accession>
<feature type="compositionally biased region" description="Basic and acidic residues" evidence="1">
    <location>
        <begin position="131"/>
        <end position="141"/>
    </location>
</feature>
<evidence type="ECO:0000313" key="2">
    <source>
        <dbReference type="EMBL" id="PHH77120.1"/>
    </source>
</evidence>
<comment type="caution">
    <text evidence="2">The sequence shown here is derived from an EMBL/GenBank/DDBJ whole genome shotgun (WGS) entry which is preliminary data.</text>
</comment>
<sequence>MDPSPRYDEDHPLWRDEMGNPLPNVTREQQKESLYEYVDLMEKIHLAMKELKSMPDDDGEDESFMSYEESERKKAELLGMFERVSHLSDMMGEPAPEHLRKSLDITQGLGIKPKARMSAREAREKKRRALRGKDGGEGGGQ</sequence>
<feature type="region of interest" description="Disordered" evidence="1">
    <location>
        <begin position="1"/>
        <end position="24"/>
    </location>
</feature>
<evidence type="ECO:0000256" key="1">
    <source>
        <dbReference type="SAM" id="MobiDB-lite"/>
    </source>
</evidence>
<dbReference type="EMBL" id="NJEU01000284">
    <property type="protein sequence ID" value="PHH77120.1"/>
    <property type="molecule type" value="Genomic_DNA"/>
</dbReference>
<feature type="region of interest" description="Disordered" evidence="1">
    <location>
        <begin position="92"/>
        <end position="141"/>
    </location>
</feature>
<proteinExistence type="predicted"/>
<name>A0A2C5ZBF5_9HYPO</name>
<gene>
    <name evidence="2" type="ORF">CDD82_3667</name>
</gene>
<reference evidence="2 3" key="1">
    <citation type="submission" date="2017-06" db="EMBL/GenBank/DDBJ databases">
        <title>Ant-infecting Ophiocordyceps genomes reveal a high diversity of potential behavioral manipulation genes and a possible major role for enterotoxins.</title>
        <authorList>
            <person name="De Bekker C."/>
            <person name="Evans H.C."/>
            <person name="Brachmann A."/>
            <person name="Hughes D.P."/>
        </authorList>
    </citation>
    <scope>NUCLEOTIDE SEQUENCE [LARGE SCALE GENOMIC DNA]</scope>
    <source>
        <strain evidence="2 3">1348a</strain>
    </source>
</reference>